<dbReference type="InterPro" id="IPR029044">
    <property type="entry name" value="Nucleotide-diphossugar_trans"/>
</dbReference>
<evidence type="ECO:0000256" key="1">
    <source>
        <dbReference type="ARBA" id="ARBA00010401"/>
    </source>
</evidence>
<dbReference type="Pfam" id="PF01704">
    <property type="entry name" value="UDPGP"/>
    <property type="match status" value="1"/>
</dbReference>
<keyword evidence="6" id="KW-1185">Reference proteome</keyword>
<dbReference type="RefSeq" id="WP_344304935.1">
    <property type="nucleotide sequence ID" value="NZ_BAAAQQ010000013.1"/>
</dbReference>
<comment type="caution">
    <text evidence="5">The sequence shown here is derived from an EMBL/GenBank/DDBJ whole genome shotgun (WGS) entry which is preliminary data.</text>
</comment>
<dbReference type="InterPro" id="IPR002618">
    <property type="entry name" value="UDPGP_fam"/>
</dbReference>
<evidence type="ECO:0000313" key="6">
    <source>
        <dbReference type="Proteomes" id="UP001500575"/>
    </source>
</evidence>
<protein>
    <submittedName>
        <fullName evidence="5">UTP--glucose-1-phosphate uridylyltransferase</fullName>
    </submittedName>
</protein>
<sequence length="468" mass="51150">MGSPGLHRARDKMQRAGVDPTAIEVFSHYYRLLEHGETGMIPESTIDPLEMESLADVEVDDEAASEALRGTVVIKLNGGLGTSMGMDRAKSLLCVRRGLSFLDIIARQVLHARKVHDATLPLIFMDSFRTSADTMHALARYEDLAVKGLPLEFLQNKVPKLLEKTLEPVDFPKDPDLEWCPPGHGDIYTALLGTGLLDSLVEAGYKTAFVSNSDNLGAVPDPKVAGWFAGSGAPFAIEAVRRTPSDKKGGHFARRKQDGRIVLRETAQTLKEDQDALADLDRHKFCSTNNLWFDLVAMRETLRAREGVLGLPLIRNVKTVDPADASTPKVIQVETAMGAAIELFADSRTIEVGRDRFVPVKTTNDLLVLRSDVYDIGRDFVLDQAADEVPYVELDVDYYKLVGDFDKRFPEGAPSLKQAQSLKVGGDWTFGHGVRVVGKAELPEKSGAQRVDADSTLGERAPAGVADG</sequence>
<gene>
    <name evidence="5" type="ORF">GCM10009843_33280</name>
</gene>
<dbReference type="EMBL" id="BAAAQQ010000013">
    <property type="protein sequence ID" value="GAA2130561.1"/>
    <property type="molecule type" value="Genomic_DNA"/>
</dbReference>
<comment type="similarity">
    <text evidence="1">Belongs to the UDPGP type 1 family.</text>
</comment>
<evidence type="ECO:0000313" key="5">
    <source>
        <dbReference type="EMBL" id="GAA2130561.1"/>
    </source>
</evidence>
<dbReference type="PIRSF" id="PIRSF000806">
    <property type="entry name" value="UDPGP"/>
    <property type="match status" value="1"/>
</dbReference>
<name>A0ABP5KCN3_9ACTN</name>
<keyword evidence="2" id="KW-0808">Transferase</keyword>
<dbReference type="InterPro" id="IPR016267">
    <property type="entry name" value="UDPGP_trans"/>
</dbReference>
<keyword evidence="3 5" id="KW-0548">Nucleotidyltransferase</keyword>
<dbReference type="Gene3D" id="3.90.550.10">
    <property type="entry name" value="Spore Coat Polysaccharide Biosynthesis Protein SpsA, Chain A"/>
    <property type="match status" value="1"/>
</dbReference>
<evidence type="ECO:0000256" key="2">
    <source>
        <dbReference type="ARBA" id="ARBA00022679"/>
    </source>
</evidence>
<dbReference type="SUPFAM" id="SSF53448">
    <property type="entry name" value="Nucleotide-diphospho-sugar transferases"/>
    <property type="match status" value="1"/>
</dbReference>
<evidence type="ECO:0000256" key="3">
    <source>
        <dbReference type="ARBA" id="ARBA00022695"/>
    </source>
</evidence>
<organism evidence="5 6">
    <name type="scientific">Nocardioides bigeumensis</name>
    <dbReference type="NCBI Taxonomy" id="433657"/>
    <lineage>
        <taxon>Bacteria</taxon>
        <taxon>Bacillati</taxon>
        <taxon>Actinomycetota</taxon>
        <taxon>Actinomycetes</taxon>
        <taxon>Propionibacteriales</taxon>
        <taxon>Nocardioidaceae</taxon>
        <taxon>Nocardioides</taxon>
    </lineage>
</organism>
<evidence type="ECO:0000256" key="4">
    <source>
        <dbReference type="SAM" id="MobiDB-lite"/>
    </source>
</evidence>
<reference evidence="6" key="1">
    <citation type="journal article" date="2019" name="Int. J. Syst. Evol. Microbiol.">
        <title>The Global Catalogue of Microorganisms (GCM) 10K type strain sequencing project: providing services to taxonomists for standard genome sequencing and annotation.</title>
        <authorList>
            <consortium name="The Broad Institute Genomics Platform"/>
            <consortium name="The Broad Institute Genome Sequencing Center for Infectious Disease"/>
            <person name="Wu L."/>
            <person name="Ma J."/>
        </authorList>
    </citation>
    <scope>NUCLEOTIDE SEQUENCE [LARGE SCALE GENOMIC DNA]</scope>
    <source>
        <strain evidence="6">JCM 16021</strain>
    </source>
</reference>
<accession>A0ABP5KCN3</accession>
<proteinExistence type="inferred from homology"/>
<dbReference type="PANTHER" id="PTHR43511">
    <property type="match status" value="1"/>
</dbReference>
<feature type="region of interest" description="Disordered" evidence="4">
    <location>
        <begin position="444"/>
        <end position="468"/>
    </location>
</feature>
<dbReference type="Gene3D" id="2.160.10.10">
    <property type="entry name" value="Hexapeptide repeat proteins"/>
    <property type="match status" value="1"/>
</dbReference>
<dbReference type="Proteomes" id="UP001500575">
    <property type="component" value="Unassembled WGS sequence"/>
</dbReference>
<dbReference type="GO" id="GO:0016779">
    <property type="term" value="F:nucleotidyltransferase activity"/>
    <property type="evidence" value="ECO:0007669"/>
    <property type="project" value="UniProtKB-KW"/>
</dbReference>